<dbReference type="NCBIfam" id="TIGR04085">
    <property type="entry name" value="rSAM_more_4Fe4S"/>
    <property type="match status" value="1"/>
</dbReference>
<dbReference type="Proteomes" id="UP000283868">
    <property type="component" value="Unassembled WGS sequence"/>
</dbReference>
<evidence type="ECO:0000313" key="8">
    <source>
        <dbReference type="EMBL" id="ATV25363.1"/>
    </source>
</evidence>
<dbReference type="PANTHER" id="PTHR43787:SF3">
    <property type="entry name" value="ARYLSULFATASE REGULATORY PROTEIN"/>
    <property type="match status" value="1"/>
</dbReference>
<name>A0A2D3M5X7_PREIN</name>
<dbReference type="Proteomes" id="UP000229630">
    <property type="component" value="Chromosome 1"/>
</dbReference>
<dbReference type="PROSITE" id="PS51918">
    <property type="entry name" value="RADICAL_SAM"/>
    <property type="match status" value="1"/>
</dbReference>
<dbReference type="SFLD" id="SFLDG01067">
    <property type="entry name" value="SPASM/twitch_domain_containing"/>
    <property type="match status" value="1"/>
</dbReference>
<dbReference type="PANTHER" id="PTHR43787">
    <property type="entry name" value="FEMO COFACTOR BIOSYNTHESIS PROTEIN NIFB-RELATED"/>
    <property type="match status" value="1"/>
</dbReference>
<accession>A0A2D3M5X7</accession>
<comment type="cofactor">
    <cofactor evidence="1">
        <name>[4Fe-4S] cluster</name>
        <dbReference type="ChEBI" id="CHEBI:49883"/>
    </cofactor>
</comment>
<dbReference type="GO" id="GO:0046872">
    <property type="term" value="F:metal ion binding"/>
    <property type="evidence" value="ECO:0007669"/>
    <property type="project" value="UniProtKB-KW"/>
</dbReference>
<dbReference type="AlphaFoldDB" id="A0A2D3M5X7"/>
<keyword evidence="3" id="KW-0949">S-adenosyl-L-methionine</keyword>
<reference evidence="8 10" key="1">
    <citation type="submission" date="2017-11" db="EMBL/GenBank/DDBJ databases">
        <title>Genome sequencing of Prevotella intermedia KCOM 2837.</title>
        <authorList>
            <person name="Kook J.-K."/>
            <person name="Park S.-N."/>
            <person name="Lim Y.K."/>
        </authorList>
    </citation>
    <scope>NUCLEOTIDE SEQUENCE [LARGE SCALE GENOMIC DNA]</scope>
    <source>
        <strain evidence="8 10">KCOM 2837</strain>
    </source>
</reference>
<dbReference type="UniPathway" id="UPA00782"/>
<evidence type="ECO:0000256" key="2">
    <source>
        <dbReference type="ARBA" id="ARBA00022485"/>
    </source>
</evidence>
<keyword evidence="11" id="KW-1185">Reference proteome</keyword>
<dbReference type="RefSeq" id="WP_100015751.1">
    <property type="nucleotide sequence ID" value="NZ_CP024723.1"/>
</dbReference>
<proteinExistence type="predicted"/>
<dbReference type="Pfam" id="PF04055">
    <property type="entry name" value="Radical_SAM"/>
    <property type="match status" value="1"/>
</dbReference>
<protein>
    <submittedName>
        <fullName evidence="9">Radical SAM protein</fullName>
    </submittedName>
</protein>
<dbReference type="EMBL" id="QXEN01000034">
    <property type="protein sequence ID" value="RRF86332.1"/>
    <property type="molecule type" value="Genomic_DNA"/>
</dbReference>
<organism evidence="9 11">
    <name type="scientific">Prevotella intermedia</name>
    <dbReference type="NCBI Taxonomy" id="28131"/>
    <lineage>
        <taxon>Bacteria</taxon>
        <taxon>Pseudomonadati</taxon>
        <taxon>Bacteroidota</taxon>
        <taxon>Bacteroidia</taxon>
        <taxon>Bacteroidales</taxon>
        <taxon>Prevotellaceae</taxon>
        <taxon>Prevotella</taxon>
    </lineage>
</organism>
<evidence type="ECO:0000256" key="5">
    <source>
        <dbReference type="ARBA" id="ARBA00023004"/>
    </source>
</evidence>
<evidence type="ECO:0000256" key="3">
    <source>
        <dbReference type="ARBA" id="ARBA00022691"/>
    </source>
</evidence>
<evidence type="ECO:0000256" key="4">
    <source>
        <dbReference type="ARBA" id="ARBA00022723"/>
    </source>
</evidence>
<evidence type="ECO:0000313" key="10">
    <source>
        <dbReference type="Proteomes" id="UP000229630"/>
    </source>
</evidence>
<evidence type="ECO:0000313" key="9">
    <source>
        <dbReference type="EMBL" id="RRF86332.1"/>
    </source>
</evidence>
<dbReference type="SUPFAM" id="SSF102114">
    <property type="entry name" value="Radical SAM enzymes"/>
    <property type="match status" value="1"/>
</dbReference>
<evidence type="ECO:0000256" key="6">
    <source>
        <dbReference type="ARBA" id="ARBA00023014"/>
    </source>
</evidence>
<dbReference type="SFLD" id="SFLDS00029">
    <property type="entry name" value="Radical_SAM"/>
    <property type="match status" value="1"/>
</dbReference>
<dbReference type="GO" id="GO:0051539">
    <property type="term" value="F:4 iron, 4 sulfur cluster binding"/>
    <property type="evidence" value="ECO:0007669"/>
    <property type="project" value="UniProtKB-KW"/>
</dbReference>
<feature type="domain" description="Radical SAM core" evidence="7">
    <location>
        <begin position="82"/>
        <end position="319"/>
    </location>
</feature>
<reference evidence="9 11" key="2">
    <citation type="submission" date="2018-08" db="EMBL/GenBank/DDBJ databases">
        <title>Comparative analysis of Prevotella intermedia strains.</title>
        <authorList>
            <person name="Moon J.-H."/>
            <person name="Lee J.-H."/>
        </authorList>
    </citation>
    <scope>NUCLEOTIDE SEQUENCE [LARGE SCALE GENOMIC DNA]</scope>
    <source>
        <strain evidence="9 11">ATCC 15033</strain>
    </source>
</reference>
<evidence type="ECO:0000313" key="11">
    <source>
        <dbReference type="Proteomes" id="UP000283868"/>
    </source>
</evidence>
<keyword evidence="6" id="KW-0411">Iron-sulfur</keyword>
<dbReference type="InterPro" id="IPR023885">
    <property type="entry name" value="4Fe4S-binding_SPASM_dom"/>
</dbReference>
<keyword evidence="2" id="KW-0004">4Fe-4S</keyword>
<keyword evidence="4" id="KW-0479">Metal-binding</keyword>
<dbReference type="GO" id="GO:0003824">
    <property type="term" value="F:catalytic activity"/>
    <property type="evidence" value="ECO:0007669"/>
    <property type="project" value="InterPro"/>
</dbReference>
<dbReference type="CDD" id="cd01335">
    <property type="entry name" value="Radical_SAM"/>
    <property type="match status" value="1"/>
</dbReference>
<dbReference type="InterPro" id="IPR013785">
    <property type="entry name" value="Aldolase_TIM"/>
</dbReference>
<dbReference type="Gene3D" id="3.20.20.70">
    <property type="entry name" value="Aldolase class I"/>
    <property type="match status" value="1"/>
</dbReference>
<evidence type="ECO:0000256" key="1">
    <source>
        <dbReference type="ARBA" id="ARBA00001966"/>
    </source>
</evidence>
<keyword evidence="5" id="KW-0408">Iron</keyword>
<dbReference type="EMBL" id="CP024723">
    <property type="protein sequence ID" value="ATV25363.1"/>
    <property type="molecule type" value="Genomic_DNA"/>
</dbReference>
<evidence type="ECO:0000259" key="7">
    <source>
        <dbReference type="PROSITE" id="PS51918"/>
    </source>
</evidence>
<dbReference type="InterPro" id="IPR058240">
    <property type="entry name" value="rSAM_sf"/>
</dbReference>
<sequence>MKKSNYNIFVPCERMVIGFNTYRNMYIAISPKAYSTYNKESLDDLMRKFPNCYKNMQEFGFLIEDDFDELASIRLRNKIECFASRKFQLMVFPTQDCNLKCWYCYETHQQNTKMTPEVMERIYLYVKNLIENNSFDSFQMSFFGGEPLLYFDEIVFPLASRIKNLIESAGKQFISFFVTNASLINKQTIDKLVTLSPRLQITLDGVKEKHDKVRIWKKNNAPTYDTIIQAVKELSKREDLANFAITLRINYDNETLNNLHSLLEDLADVDKTKLHVHFERVWQTVDSVDNEQRDLLLKALIDFTERGFVVNQGSFRQKDYSCPAECYNYAIINHDGSVHKCNGRTLSKKSACGKIALTGQIEWDINKIAKRIGLATFENPSCIKCKMLPLCMGPCSQKLMEMGGFDKQICSMKSVDTSLNDYILQDFRSKSLIKQYQTNGGVQ</sequence>
<dbReference type="InterPro" id="IPR007197">
    <property type="entry name" value="rSAM"/>
</dbReference>
<gene>
    <name evidence="8" type="ORF">CTM62_00540</name>
    <name evidence="9" type="ORF">D2S45_11930</name>
</gene>